<reference evidence="2" key="1">
    <citation type="journal article" date="2023" name="Front. Plant Sci.">
        <title>Chromosomal-level genome assembly of Melastoma candidum provides insights into trichome evolution.</title>
        <authorList>
            <person name="Zhong Y."/>
            <person name="Wu W."/>
            <person name="Sun C."/>
            <person name="Zou P."/>
            <person name="Liu Y."/>
            <person name="Dai S."/>
            <person name="Zhou R."/>
        </authorList>
    </citation>
    <scope>NUCLEOTIDE SEQUENCE [LARGE SCALE GENOMIC DNA]</scope>
</reference>
<protein>
    <submittedName>
        <fullName evidence="1">Uncharacterized protein</fullName>
    </submittedName>
</protein>
<proteinExistence type="predicted"/>
<accession>A0ACB9M8D3</accession>
<dbReference type="EMBL" id="CM042889">
    <property type="protein sequence ID" value="KAI4320482.1"/>
    <property type="molecule type" value="Genomic_DNA"/>
</dbReference>
<sequence>MLLACAAVHRLKDCDPPLTRRPHLLRPDPLPSPVCITSGISYLGRAVINRLLLRGYSVRIMVDNQEDLEKLREMETTGEMGRAHSNFRAKSMAEIEVKTTEGVMEACVRTPFMRKCVLTSSLLACVWREHTGSHSSPVIIDHDSWMDEPYCLRNKLWYALGNLRAERVAWRIAEERGLRLTAIRPGPEFCNRNPTATIAYLKGAKEMYVWGLLAVVDAMKLPDVHVREFEEMGD</sequence>
<evidence type="ECO:0000313" key="1">
    <source>
        <dbReference type="EMBL" id="KAI4320482.1"/>
    </source>
</evidence>
<name>A0ACB9M8D3_9MYRT</name>
<evidence type="ECO:0000313" key="2">
    <source>
        <dbReference type="Proteomes" id="UP001057402"/>
    </source>
</evidence>
<keyword evidence="2" id="KW-1185">Reference proteome</keyword>
<dbReference type="Proteomes" id="UP001057402">
    <property type="component" value="Chromosome 10"/>
</dbReference>
<organism evidence="1 2">
    <name type="scientific">Melastoma candidum</name>
    <dbReference type="NCBI Taxonomy" id="119954"/>
    <lineage>
        <taxon>Eukaryota</taxon>
        <taxon>Viridiplantae</taxon>
        <taxon>Streptophyta</taxon>
        <taxon>Embryophyta</taxon>
        <taxon>Tracheophyta</taxon>
        <taxon>Spermatophyta</taxon>
        <taxon>Magnoliopsida</taxon>
        <taxon>eudicotyledons</taxon>
        <taxon>Gunneridae</taxon>
        <taxon>Pentapetalae</taxon>
        <taxon>rosids</taxon>
        <taxon>malvids</taxon>
        <taxon>Myrtales</taxon>
        <taxon>Melastomataceae</taxon>
        <taxon>Melastomatoideae</taxon>
        <taxon>Melastomateae</taxon>
        <taxon>Melastoma</taxon>
    </lineage>
</organism>
<comment type="caution">
    <text evidence="1">The sequence shown here is derived from an EMBL/GenBank/DDBJ whole genome shotgun (WGS) entry which is preliminary data.</text>
</comment>
<gene>
    <name evidence="1" type="ORF">MLD38_033959</name>
</gene>